<evidence type="ECO:0000256" key="8">
    <source>
        <dbReference type="RuleBase" id="RU003471"/>
    </source>
</evidence>
<dbReference type="PRINTS" id="PR00294">
    <property type="entry name" value="SSBTLNINHBTR"/>
</dbReference>
<dbReference type="PROSITE" id="PS51257">
    <property type="entry name" value="PROKAR_LIPOPROTEIN"/>
    <property type="match status" value="1"/>
</dbReference>
<keyword evidence="5 8" id="KW-0646">Protease inhibitor</keyword>
<feature type="chain" id="PRO_5039257400" description="Subtilisin inhibitor domain-containing protein" evidence="9">
    <location>
        <begin position="24"/>
        <end position="132"/>
    </location>
</feature>
<evidence type="ECO:0000256" key="9">
    <source>
        <dbReference type="SAM" id="SignalP"/>
    </source>
</evidence>
<evidence type="ECO:0000259" key="10">
    <source>
        <dbReference type="Pfam" id="PF00720"/>
    </source>
</evidence>
<reference evidence="11 12" key="1">
    <citation type="submission" date="2019-09" db="EMBL/GenBank/DDBJ databases">
        <authorList>
            <person name="Wang X."/>
        </authorList>
    </citation>
    <scope>NUCLEOTIDE SEQUENCE [LARGE SCALE GENOMIC DNA]</scope>
    <source>
        <strain evidence="11 12">CICC 11023</strain>
    </source>
</reference>
<organism evidence="11 12">
    <name type="scientific">Nocardia colli</name>
    <dbReference type="NCBI Taxonomy" id="2545717"/>
    <lineage>
        <taxon>Bacteria</taxon>
        <taxon>Bacillati</taxon>
        <taxon>Actinomycetota</taxon>
        <taxon>Actinomycetes</taxon>
        <taxon>Mycobacteriales</taxon>
        <taxon>Nocardiaceae</taxon>
        <taxon>Nocardia</taxon>
    </lineage>
</organism>
<feature type="signal peptide" evidence="9">
    <location>
        <begin position="1"/>
        <end position="23"/>
    </location>
</feature>
<dbReference type="OrthoDB" id="4567948at2"/>
<evidence type="ECO:0000256" key="2">
    <source>
        <dbReference type="ARBA" id="ARBA00010472"/>
    </source>
</evidence>
<comment type="similarity">
    <text evidence="2 8">Belongs to the protease inhibitor I16 (SSI) family.</text>
</comment>
<comment type="caution">
    <text evidence="11">The sequence shown here is derived from an EMBL/GenBank/DDBJ whole genome shotgun (WGS) entry which is preliminary data.</text>
</comment>
<keyword evidence="4" id="KW-0964">Secreted</keyword>
<dbReference type="Gene3D" id="3.30.350.10">
    <property type="entry name" value="Subtilisin inhibitor-like"/>
    <property type="match status" value="1"/>
</dbReference>
<sequence length="132" mass="13532">MTTSSLRRTLATACLVVVALGLAACSDDDAESPKTNLTLTVTPAAPGSAPTHVTLTCEPTGGDHPKAEAACAALAAVGGDFDKLPGDPTTACIQVFEPVDASVTGTWQGKQVDWRKAFGNKCELSARTTPVF</sequence>
<keyword evidence="12" id="KW-1185">Reference proteome</keyword>
<dbReference type="AlphaFoldDB" id="A0A5N0EAA7"/>
<evidence type="ECO:0000256" key="5">
    <source>
        <dbReference type="ARBA" id="ARBA00022690"/>
    </source>
</evidence>
<dbReference type="RefSeq" id="WP_150406201.1">
    <property type="nucleotide sequence ID" value="NZ_JBHJYQ010000001.1"/>
</dbReference>
<dbReference type="Pfam" id="PF00720">
    <property type="entry name" value="SSI"/>
    <property type="match status" value="1"/>
</dbReference>
<dbReference type="InterPro" id="IPR020054">
    <property type="entry name" value="Prot_inh_SSI_I16_CS"/>
</dbReference>
<keyword evidence="9" id="KW-0732">Signal</keyword>
<evidence type="ECO:0000256" key="3">
    <source>
        <dbReference type="ARBA" id="ARBA00011738"/>
    </source>
</evidence>
<dbReference type="GO" id="GO:0005576">
    <property type="term" value="C:extracellular region"/>
    <property type="evidence" value="ECO:0007669"/>
    <property type="project" value="UniProtKB-SubCell"/>
</dbReference>
<evidence type="ECO:0000313" key="12">
    <source>
        <dbReference type="Proteomes" id="UP000323876"/>
    </source>
</evidence>
<dbReference type="Proteomes" id="UP000323876">
    <property type="component" value="Unassembled WGS sequence"/>
</dbReference>
<dbReference type="EMBL" id="VXLC01000020">
    <property type="protein sequence ID" value="KAA8884451.1"/>
    <property type="molecule type" value="Genomic_DNA"/>
</dbReference>
<dbReference type="InterPro" id="IPR036819">
    <property type="entry name" value="Subtilisin_inhibitor-like_sf"/>
</dbReference>
<evidence type="ECO:0000256" key="1">
    <source>
        <dbReference type="ARBA" id="ARBA00004613"/>
    </source>
</evidence>
<keyword evidence="6 8" id="KW-0722">Serine protease inhibitor</keyword>
<comment type="subunit">
    <text evidence="3">Homodimer.</text>
</comment>
<evidence type="ECO:0000256" key="4">
    <source>
        <dbReference type="ARBA" id="ARBA00022525"/>
    </source>
</evidence>
<protein>
    <recommendedName>
        <fullName evidence="10">Subtilisin inhibitor domain-containing protein</fullName>
    </recommendedName>
</protein>
<dbReference type="PROSITE" id="PS00999">
    <property type="entry name" value="SSI"/>
    <property type="match status" value="1"/>
</dbReference>
<accession>A0A5N0EAA7</accession>
<dbReference type="InterPro" id="IPR000691">
    <property type="entry name" value="Prot_inh_I16_SSI"/>
</dbReference>
<feature type="domain" description="Subtilisin inhibitor" evidence="10">
    <location>
        <begin position="35"/>
        <end position="120"/>
    </location>
</feature>
<evidence type="ECO:0000256" key="7">
    <source>
        <dbReference type="ARBA" id="ARBA00023157"/>
    </source>
</evidence>
<keyword evidence="7" id="KW-1015">Disulfide bond</keyword>
<dbReference type="SUPFAM" id="SSF55399">
    <property type="entry name" value="Subtilisin inhibitor"/>
    <property type="match status" value="1"/>
</dbReference>
<dbReference type="InterPro" id="IPR023549">
    <property type="entry name" value="Subtilisin_inhibitor"/>
</dbReference>
<evidence type="ECO:0000256" key="6">
    <source>
        <dbReference type="ARBA" id="ARBA00022900"/>
    </source>
</evidence>
<gene>
    <name evidence="11" type="ORF">F3087_33905</name>
</gene>
<proteinExistence type="inferred from homology"/>
<dbReference type="GO" id="GO:0004867">
    <property type="term" value="F:serine-type endopeptidase inhibitor activity"/>
    <property type="evidence" value="ECO:0007669"/>
    <property type="project" value="UniProtKB-KW"/>
</dbReference>
<comment type="subcellular location">
    <subcellularLocation>
        <location evidence="1">Secreted</location>
    </subcellularLocation>
</comment>
<name>A0A5N0EAA7_9NOCA</name>
<evidence type="ECO:0000313" key="11">
    <source>
        <dbReference type="EMBL" id="KAA8884451.1"/>
    </source>
</evidence>